<reference evidence="1 2" key="1">
    <citation type="submission" date="2024-06" db="EMBL/GenBank/DDBJ databases">
        <authorList>
            <person name="Kraege A."/>
            <person name="Thomma B."/>
        </authorList>
    </citation>
    <scope>NUCLEOTIDE SEQUENCE [LARGE SCALE GENOMIC DNA]</scope>
</reference>
<accession>A0ABP1G7I7</accession>
<dbReference type="EMBL" id="CAXHTA020000018">
    <property type="protein sequence ID" value="CAL5228194.1"/>
    <property type="molecule type" value="Genomic_DNA"/>
</dbReference>
<protein>
    <submittedName>
        <fullName evidence="1">G11279 protein</fullName>
    </submittedName>
</protein>
<keyword evidence="2" id="KW-1185">Reference proteome</keyword>
<organism evidence="1 2">
    <name type="scientific">Coccomyxa viridis</name>
    <dbReference type="NCBI Taxonomy" id="1274662"/>
    <lineage>
        <taxon>Eukaryota</taxon>
        <taxon>Viridiplantae</taxon>
        <taxon>Chlorophyta</taxon>
        <taxon>core chlorophytes</taxon>
        <taxon>Trebouxiophyceae</taxon>
        <taxon>Trebouxiophyceae incertae sedis</taxon>
        <taxon>Coccomyxaceae</taxon>
        <taxon>Coccomyxa</taxon>
    </lineage>
</organism>
<gene>
    <name evidence="1" type="primary">g11279</name>
    <name evidence="1" type="ORF">VP750_LOCUS10100</name>
</gene>
<sequence length="113" mass="11853">MRGILLTVASISCNKGKVGRGDLLCLCHLLGIVVAGGAQLRLQVQLRLRYLAFLPGLATEALTASSSLAEMGEGVPPARSLCEADQGPHELKLRELVARSNDDDACRAGTVLA</sequence>
<evidence type="ECO:0000313" key="2">
    <source>
        <dbReference type="Proteomes" id="UP001497392"/>
    </source>
</evidence>
<name>A0ABP1G7I7_9CHLO</name>
<dbReference type="Proteomes" id="UP001497392">
    <property type="component" value="Unassembled WGS sequence"/>
</dbReference>
<comment type="caution">
    <text evidence="1">The sequence shown here is derived from an EMBL/GenBank/DDBJ whole genome shotgun (WGS) entry which is preliminary data.</text>
</comment>
<proteinExistence type="predicted"/>
<evidence type="ECO:0000313" key="1">
    <source>
        <dbReference type="EMBL" id="CAL5228194.1"/>
    </source>
</evidence>